<dbReference type="Gene3D" id="3.30.70.100">
    <property type="match status" value="1"/>
</dbReference>
<name>A0ABN2QMF9_9MICO</name>
<keyword evidence="2" id="KW-0503">Monooxygenase</keyword>
<dbReference type="InterPro" id="IPR011008">
    <property type="entry name" value="Dimeric_a/b-barrel"/>
</dbReference>
<dbReference type="SUPFAM" id="SSF54909">
    <property type="entry name" value="Dimeric alpha+beta barrel"/>
    <property type="match status" value="1"/>
</dbReference>
<dbReference type="InterPro" id="IPR050744">
    <property type="entry name" value="AI-2_Isomerase_LsrG"/>
</dbReference>
<dbReference type="InterPro" id="IPR007138">
    <property type="entry name" value="ABM_dom"/>
</dbReference>
<evidence type="ECO:0000313" key="3">
    <source>
        <dbReference type="Proteomes" id="UP001499954"/>
    </source>
</evidence>
<evidence type="ECO:0000313" key="2">
    <source>
        <dbReference type="EMBL" id="GAA1955072.1"/>
    </source>
</evidence>
<accession>A0ABN2QMF9</accession>
<keyword evidence="2" id="KW-0560">Oxidoreductase</keyword>
<feature type="domain" description="ABM" evidence="1">
    <location>
        <begin position="3"/>
        <end position="89"/>
    </location>
</feature>
<gene>
    <name evidence="2" type="ORF">GCM10009717_21280</name>
</gene>
<dbReference type="PROSITE" id="PS51725">
    <property type="entry name" value="ABM"/>
    <property type="match status" value="1"/>
</dbReference>
<sequence>MPVIVTAVFHPLEGHHGDLIAALRDTIPAVHAEAGCWLYAIHDAEDGTITMIEKWDSRELLDAHASGPAVAALNAAVEGFLAAPTTVTLMDPLPAGQPALGEL</sequence>
<dbReference type="Proteomes" id="UP001499954">
    <property type="component" value="Unassembled WGS sequence"/>
</dbReference>
<reference evidence="2 3" key="1">
    <citation type="journal article" date="2019" name="Int. J. Syst. Evol. Microbiol.">
        <title>The Global Catalogue of Microorganisms (GCM) 10K type strain sequencing project: providing services to taxonomists for standard genome sequencing and annotation.</title>
        <authorList>
            <consortium name="The Broad Institute Genomics Platform"/>
            <consortium name="The Broad Institute Genome Sequencing Center for Infectious Disease"/>
            <person name="Wu L."/>
            <person name="Ma J."/>
        </authorList>
    </citation>
    <scope>NUCLEOTIDE SEQUENCE [LARGE SCALE GENOMIC DNA]</scope>
    <source>
        <strain evidence="2 3">JCM 13584</strain>
    </source>
</reference>
<dbReference type="PANTHER" id="PTHR33336">
    <property type="entry name" value="QUINOL MONOOXYGENASE YGIN-RELATED"/>
    <property type="match status" value="1"/>
</dbReference>
<dbReference type="EMBL" id="BAAAMK010000004">
    <property type="protein sequence ID" value="GAA1955072.1"/>
    <property type="molecule type" value="Genomic_DNA"/>
</dbReference>
<keyword evidence="3" id="KW-1185">Reference proteome</keyword>
<dbReference type="PANTHER" id="PTHR33336:SF3">
    <property type="entry name" value="ABM DOMAIN-CONTAINING PROTEIN"/>
    <property type="match status" value="1"/>
</dbReference>
<dbReference type="GO" id="GO:0004497">
    <property type="term" value="F:monooxygenase activity"/>
    <property type="evidence" value="ECO:0007669"/>
    <property type="project" value="UniProtKB-KW"/>
</dbReference>
<proteinExistence type="predicted"/>
<dbReference type="Pfam" id="PF03992">
    <property type="entry name" value="ABM"/>
    <property type="match status" value="1"/>
</dbReference>
<protein>
    <submittedName>
        <fullName evidence="2">Antibiotic biosynthesis monooxygenase</fullName>
    </submittedName>
</protein>
<evidence type="ECO:0000259" key="1">
    <source>
        <dbReference type="PROSITE" id="PS51725"/>
    </source>
</evidence>
<dbReference type="RefSeq" id="WP_157416087.1">
    <property type="nucleotide sequence ID" value="NZ_BAAAMK010000004.1"/>
</dbReference>
<comment type="caution">
    <text evidence="2">The sequence shown here is derived from an EMBL/GenBank/DDBJ whole genome shotgun (WGS) entry which is preliminary data.</text>
</comment>
<organism evidence="2 3">
    <name type="scientific">Agromyces allii</name>
    <dbReference type="NCBI Taxonomy" id="393607"/>
    <lineage>
        <taxon>Bacteria</taxon>
        <taxon>Bacillati</taxon>
        <taxon>Actinomycetota</taxon>
        <taxon>Actinomycetes</taxon>
        <taxon>Micrococcales</taxon>
        <taxon>Microbacteriaceae</taxon>
        <taxon>Agromyces</taxon>
    </lineage>
</organism>